<evidence type="ECO:0000256" key="3">
    <source>
        <dbReference type="ARBA" id="ARBA00022833"/>
    </source>
</evidence>
<dbReference type="Gene3D" id="3.30.40.10">
    <property type="entry name" value="Zinc/RING finger domain, C3HC4 (zinc finger)"/>
    <property type="match status" value="2"/>
</dbReference>
<keyword evidence="3" id="KW-0862">Zinc</keyword>
<feature type="region of interest" description="Disordered" evidence="6">
    <location>
        <begin position="554"/>
        <end position="583"/>
    </location>
</feature>
<dbReference type="AlphaFoldDB" id="K8EJW1"/>
<dbReference type="CDD" id="cd16457">
    <property type="entry name" value="RING-H2_BRAP2"/>
    <property type="match status" value="1"/>
</dbReference>
<keyword evidence="2 4" id="KW-0863">Zinc-finger</keyword>
<evidence type="ECO:0000256" key="4">
    <source>
        <dbReference type="PROSITE-ProRule" id="PRU00502"/>
    </source>
</evidence>
<feature type="compositionally biased region" description="Basic and acidic residues" evidence="6">
    <location>
        <begin position="61"/>
        <end position="71"/>
    </location>
</feature>
<feature type="compositionally biased region" description="Gly residues" evidence="6">
    <location>
        <begin position="367"/>
        <end position="376"/>
    </location>
</feature>
<keyword evidence="5" id="KW-0175">Coiled coil</keyword>
<feature type="compositionally biased region" description="Basic and acidic residues" evidence="6">
    <location>
        <begin position="568"/>
        <end position="583"/>
    </location>
</feature>
<gene>
    <name evidence="9" type="ordered locus">Bathy10g01380</name>
</gene>
<dbReference type="GO" id="GO:0016567">
    <property type="term" value="P:protein ubiquitination"/>
    <property type="evidence" value="ECO:0007669"/>
    <property type="project" value="TreeGrafter"/>
</dbReference>
<keyword evidence="1" id="KW-0479">Metal-binding</keyword>
<evidence type="ECO:0000259" key="7">
    <source>
        <dbReference type="PROSITE" id="PS50089"/>
    </source>
</evidence>
<dbReference type="InterPro" id="IPR001607">
    <property type="entry name" value="Znf_UBP"/>
</dbReference>
<dbReference type="InterPro" id="IPR011422">
    <property type="entry name" value="BRAP2/ETP1_RRM"/>
</dbReference>
<dbReference type="KEGG" id="bpg:Bathy10g01380"/>
<evidence type="ECO:0000256" key="1">
    <source>
        <dbReference type="ARBA" id="ARBA00022723"/>
    </source>
</evidence>
<reference evidence="9 10" key="1">
    <citation type="submission" date="2011-10" db="EMBL/GenBank/DDBJ databases">
        <authorList>
            <person name="Genoscope - CEA"/>
        </authorList>
    </citation>
    <scope>NUCLEOTIDE SEQUENCE [LARGE SCALE GENOMIC DNA]</scope>
    <source>
        <strain evidence="9 10">RCC 1105</strain>
    </source>
</reference>
<dbReference type="OrthoDB" id="273556at2759"/>
<evidence type="ECO:0000313" key="9">
    <source>
        <dbReference type="EMBL" id="CCO18284.1"/>
    </source>
</evidence>
<dbReference type="InterPro" id="IPR001841">
    <property type="entry name" value="Znf_RING"/>
</dbReference>
<accession>K8EJW1</accession>
<evidence type="ECO:0008006" key="11">
    <source>
        <dbReference type="Google" id="ProtNLM"/>
    </source>
</evidence>
<evidence type="ECO:0000256" key="2">
    <source>
        <dbReference type="ARBA" id="ARBA00022771"/>
    </source>
</evidence>
<dbReference type="GO" id="GO:0008270">
    <property type="term" value="F:zinc ion binding"/>
    <property type="evidence" value="ECO:0007669"/>
    <property type="project" value="UniProtKB-KW"/>
</dbReference>
<dbReference type="eggNOG" id="KOG0804">
    <property type="taxonomic scope" value="Eukaryota"/>
</dbReference>
<evidence type="ECO:0000256" key="5">
    <source>
        <dbReference type="SAM" id="Coils"/>
    </source>
</evidence>
<dbReference type="Proteomes" id="UP000198341">
    <property type="component" value="Chromosome 10"/>
</dbReference>
<organism evidence="9 10">
    <name type="scientific">Bathycoccus prasinos</name>
    <dbReference type="NCBI Taxonomy" id="41875"/>
    <lineage>
        <taxon>Eukaryota</taxon>
        <taxon>Viridiplantae</taxon>
        <taxon>Chlorophyta</taxon>
        <taxon>Mamiellophyceae</taxon>
        <taxon>Mamiellales</taxon>
        <taxon>Bathycoccaceae</taxon>
        <taxon>Bathycoccus</taxon>
    </lineage>
</organism>
<dbReference type="GO" id="GO:0061630">
    <property type="term" value="F:ubiquitin protein ligase activity"/>
    <property type="evidence" value="ECO:0007669"/>
    <property type="project" value="TreeGrafter"/>
</dbReference>
<dbReference type="GO" id="GO:0005737">
    <property type="term" value="C:cytoplasm"/>
    <property type="evidence" value="ECO:0007669"/>
    <property type="project" value="TreeGrafter"/>
</dbReference>
<dbReference type="GO" id="GO:0007265">
    <property type="term" value="P:Ras protein signal transduction"/>
    <property type="evidence" value="ECO:0007669"/>
    <property type="project" value="TreeGrafter"/>
</dbReference>
<dbReference type="RefSeq" id="XP_007510751.1">
    <property type="nucleotide sequence ID" value="XM_007510689.1"/>
</dbReference>
<dbReference type="Pfam" id="PF02148">
    <property type="entry name" value="zf-UBP"/>
    <property type="match status" value="1"/>
</dbReference>
<dbReference type="InterPro" id="IPR047243">
    <property type="entry name" value="RING-H2_BRAP2"/>
</dbReference>
<dbReference type="InterPro" id="IPR013083">
    <property type="entry name" value="Znf_RING/FYVE/PHD"/>
</dbReference>
<dbReference type="SMART" id="SM00184">
    <property type="entry name" value="RING"/>
    <property type="match status" value="1"/>
</dbReference>
<feature type="region of interest" description="Disordered" evidence="6">
    <location>
        <begin position="352"/>
        <end position="377"/>
    </location>
</feature>
<evidence type="ECO:0000313" key="10">
    <source>
        <dbReference type="Proteomes" id="UP000198341"/>
    </source>
</evidence>
<proteinExistence type="predicted"/>
<dbReference type="STRING" id="41875.K8EJW1"/>
<dbReference type="PANTHER" id="PTHR24007">
    <property type="entry name" value="BRCA1-ASSOCIATED PROTEIN"/>
    <property type="match status" value="1"/>
</dbReference>
<feature type="region of interest" description="Disordered" evidence="6">
    <location>
        <begin position="1"/>
        <end position="92"/>
    </location>
</feature>
<evidence type="ECO:0000256" key="6">
    <source>
        <dbReference type="SAM" id="MobiDB-lite"/>
    </source>
</evidence>
<dbReference type="SUPFAM" id="SSF57850">
    <property type="entry name" value="RING/U-box"/>
    <property type="match status" value="2"/>
</dbReference>
<protein>
    <recommendedName>
        <fullName evidence="11">BRCA1-associated protein</fullName>
    </recommendedName>
</protein>
<dbReference type="GeneID" id="19013215"/>
<feature type="domain" description="UBP-type" evidence="8">
    <location>
        <begin position="260"/>
        <end position="357"/>
    </location>
</feature>
<keyword evidence="10" id="KW-1185">Reference proteome</keyword>
<feature type="domain" description="RING-type" evidence="7">
    <location>
        <begin position="226"/>
        <end position="266"/>
    </location>
</feature>
<feature type="compositionally biased region" description="Acidic residues" evidence="6">
    <location>
        <begin position="72"/>
        <end position="82"/>
    </location>
</feature>
<dbReference type="EMBL" id="FO082269">
    <property type="protein sequence ID" value="CCO18284.1"/>
    <property type="molecule type" value="Genomic_DNA"/>
</dbReference>
<dbReference type="Pfam" id="PF13639">
    <property type="entry name" value="zf-RING_2"/>
    <property type="match status" value="1"/>
</dbReference>
<dbReference type="Pfam" id="PF07576">
    <property type="entry name" value="BRAP2"/>
    <property type="match status" value="1"/>
</dbReference>
<dbReference type="SMART" id="SM00290">
    <property type="entry name" value="ZnF_UBP"/>
    <property type="match status" value="1"/>
</dbReference>
<name>K8EJW1_9CHLO</name>
<evidence type="ECO:0000259" key="8">
    <source>
        <dbReference type="PROSITE" id="PS50271"/>
    </source>
</evidence>
<sequence length="583" mass="66085">MSSPEEEERDGGRNRSKSRQPSSSSSLFFVRVDLEEENINTSDDDDEEEDKFPFTTGNKVKRSEGSLRLFREEEDQEEDDQEGMQNARSRNSSSSESKLVLVPFIPSSFSVADFLDFIAPVRMKLKEVRVVVPRERKREESDKAKNTNNKSSSYYYFAAILLFDDCENARMFTNNFHGQPFSSLNDEEICRCVFVKSVKFGKKDDDDDDDDDDDKEKSITELPATCPVCLDRLDGDISGILTTSCGHHFHSECMSGVSGSVCPVCRFALDATAKREAKCESCDCANASLWTCLICGVVGCGRYENRHAVAHWTETGHCYSLEIGSGRVWDYSRDQFVHRLIEGKHGLVELTPDEKGRRGRAGRRVEGPGGGEGGYATNGYSDPDVLHEEDDPELTEALVASKLDAVANEYDQLLASQLDQQRQHYERLLMDAASDQSEMMTKVETIAEQATKLRVLNRRADHAEKEVKRLEEENVFLKQLNEQLLRDAGEMRETKMTSSTKEKEKIASLEEKVRELEGMNRDLMFFLESKETIQKSKGSELDARFGKIELEEKEETQQGEVVRGGKISSKDRMRAKLKERNKK</sequence>
<dbReference type="PANTHER" id="PTHR24007:SF7">
    <property type="entry name" value="BRCA1-ASSOCIATED PROTEIN"/>
    <property type="match status" value="1"/>
</dbReference>
<dbReference type="PROSITE" id="PS50271">
    <property type="entry name" value="ZF_UBP"/>
    <property type="match status" value="1"/>
</dbReference>
<feature type="coiled-coil region" evidence="5">
    <location>
        <begin position="446"/>
        <end position="519"/>
    </location>
</feature>
<dbReference type="PROSITE" id="PS50089">
    <property type="entry name" value="ZF_RING_2"/>
    <property type="match status" value="1"/>
</dbReference>
<feature type="compositionally biased region" description="Acidic residues" evidence="6">
    <location>
        <begin position="34"/>
        <end position="50"/>
    </location>
</feature>